<dbReference type="GO" id="GO:0034605">
    <property type="term" value="P:cellular response to heat"/>
    <property type="evidence" value="ECO:0007669"/>
    <property type="project" value="TreeGrafter"/>
</dbReference>
<dbReference type="RefSeq" id="WP_013652571.1">
    <property type="nucleotide sequence ID" value="NC_015259.1"/>
</dbReference>
<dbReference type="CDD" id="cd19499">
    <property type="entry name" value="RecA-like_ClpB_Hsp104-like"/>
    <property type="match status" value="1"/>
</dbReference>
<dbReference type="SMART" id="SM01086">
    <property type="entry name" value="ClpB_D2-small"/>
    <property type="match status" value="1"/>
</dbReference>
<dbReference type="SMART" id="SM00382">
    <property type="entry name" value="AAA"/>
    <property type="match status" value="2"/>
</dbReference>
<dbReference type="PANTHER" id="PTHR11638">
    <property type="entry name" value="ATP-DEPENDENT CLP PROTEASE"/>
    <property type="match status" value="1"/>
</dbReference>
<dbReference type="OrthoDB" id="9803641at2"/>
<keyword evidence="3 7" id="KW-0547">Nucleotide-binding</keyword>
<dbReference type="InterPro" id="IPR019489">
    <property type="entry name" value="Clp_ATPase_C"/>
</dbReference>
<dbReference type="AlphaFoldDB" id="F2IVX1"/>
<keyword evidence="4 7" id="KW-0067">ATP-binding</keyword>
<accession>F2IVX1</accession>
<dbReference type="eggNOG" id="COG0542">
    <property type="taxonomic scope" value="Bacteria"/>
</dbReference>
<dbReference type="Proteomes" id="UP000008130">
    <property type="component" value="Chromosome"/>
</dbReference>
<protein>
    <submittedName>
        <fullName evidence="10">Endopeptidase Clp ATP-binding chain A</fullName>
    </submittedName>
</protein>
<evidence type="ECO:0000259" key="9">
    <source>
        <dbReference type="PROSITE" id="PS51903"/>
    </source>
</evidence>
<evidence type="ECO:0000256" key="2">
    <source>
        <dbReference type="ARBA" id="ARBA00022737"/>
    </source>
</evidence>
<evidence type="ECO:0000256" key="7">
    <source>
        <dbReference type="RuleBase" id="RU004432"/>
    </source>
</evidence>
<dbReference type="SUPFAM" id="SSF81923">
    <property type="entry name" value="Double Clp-N motif"/>
    <property type="match status" value="1"/>
</dbReference>
<feature type="compositionally biased region" description="Low complexity" evidence="8">
    <location>
        <begin position="787"/>
        <end position="804"/>
    </location>
</feature>
<dbReference type="HOGENOM" id="CLU_005070_4_2_5"/>
<evidence type="ECO:0000313" key="11">
    <source>
        <dbReference type="Proteomes" id="UP000008130"/>
    </source>
</evidence>
<reference evidence="10 11" key="1">
    <citation type="journal article" date="2011" name="J. Bacteriol.">
        <title>Complete genome sequence of Polymorphum gilvum SL003B-26A1T, a crude oil-degrading bacterium from oil-polluted saline soil.</title>
        <authorList>
            <person name="Li S.G."/>
            <person name="Tang Y.Q."/>
            <person name="Nie Y."/>
            <person name="Cai M."/>
            <person name="Wu X.L."/>
        </authorList>
    </citation>
    <scope>NUCLEOTIDE SEQUENCE [LARGE SCALE GENOMIC DNA]</scope>
    <source>
        <strain evidence="11">LMG 25793 / CGMCC 1.9160 / SL003B-26A1</strain>
    </source>
</reference>
<dbReference type="PATRIC" id="fig|991905.3.peg.1873"/>
<dbReference type="InterPro" id="IPR028299">
    <property type="entry name" value="ClpA/B_CS2"/>
</dbReference>
<proteinExistence type="inferred from homology"/>
<feature type="compositionally biased region" description="Basic residues" evidence="8">
    <location>
        <begin position="767"/>
        <end position="781"/>
    </location>
</feature>
<dbReference type="Pfam" id="PF07724">
    <property type="entry name" value="AAA_2"/>
    <property type="match status" value="1"/>
</dbReference>
<dbReference type="Pfam" id="PF10431">
    <property type="entry name" value="ClpB_D2-small"/>
    <property type="match status" value="1"/>
</dbReference>
<dbReference type="PROSITE" id="PS00871">
    <property type="entry name" value="CLPAB_2"/>
    <property type="match status" value="1"/>
</dbReference>
<dbReference type="PROSITE" id="PS51903">
    <property type="entry name" value="CLP_R"/>
    <property type="match status" value="1"/>
</dbReference>
<dbReference type="InterPro" id="IPR041546">
    <property type="entry name" value="ClpA/ClpB_AAA_lid"/>
</dbReference>
<gene>
    <name evidence="10" type="ordered locus">SL003B_1827</name>
</gene>
<dbReference type="KEGG" id="pgv:SL003B_1827"/>
<dbReference type="InterPro" id="IPR050130">
    <property type="entry name" value="ClpA_ClpB"/>
</dbReference>
<keyword evidence="2 6" id="KW-0677">Repeat</keyword>
<dbReference type="Pfam" id="PF17871">
    <property type="entry name" value="AAA_lid_9"/>
    <property type="match status" value="1"/>
</dbReference>
<dbReference type="Pfam" id="PF00004">
    <property type="entry name" value="AAA"/>
    <property type="match status" value="1"/>
</dbReference>
<dbReference type="InterPro" id="IPR001270">
    <property type="entry name" value="ClpA/B"/>
</dbReference>
<dbReference type="InterPro" id="IPR003593">
    <property type="entry name" value="AAA+_ATPase"/>
</dbReference>
<dbReference type="Gene3D" id="1.10.1780.10">
    <property type="entry name" value="Clp, N-terminal domain"/>
    <property type="match status" value="1"/>
</dbReference>
<dbReference type="InterPro" id="IPR018368">
    <property type="entry name" value="ClpA/B_CS1"/>
</dbReference>
<evidence type="ECO:0000256" key="3">
    <source>
        <dbReference type="ARBA" id="ARBA00022741"/>
    </source>
</evidence>
<dbReference type="GO" id="GO:0005524">
    <property type="term" value="F:ATP binding"/>
    <property type="evidence" value="ECO:0007669"/>
    <property type="project" value="UniProtKB-KW"/>
</dbReference>
<dbReference type="CDD" id="cd00009">
    <property type="entry name" value="AAA"/>
    <property type="match status" value="1"/>
</dbReference>
<evidence type="ECO:0000256" key="5">
    <source>
        <dbReference type="ARBA" id="ARBA00023186"/>
    </source>
</evidence>
<feature type="domain" description="Clp R" evidence="9">
    <location>
        <begin position="1"/>
        <end position="148"/>
    </location>
</feature>
<organism evidence="10 11">
    <name type="scientific">Polymorphum gilvum (strain LMG 25793 / CGMCC 1.9160 / SL003B-26A1)</name>
    <dbReference type="NCBI Taxonomy" id="991905"/>
    <lineage>
        <taxon>Bacteria</taxon>
        <taxon>Pseudomonadati</taxon>
        <taxon>Pseudomonadota</taxon>
        <taxon>Alphaproteobacteria</taxon>
        <taxon>Rhodobacterales</taxon>
        <taxon>Paracoccaceae</taxon>
        <taxon>Polymorphum</taxon>
    </lineage>
</organism>
<dbReference type="STRING" id="991905.SL003B_1827"/>
<dbReference type="InterPro" id="IPR003959">
    <property type="entry name" value="ATPase_AAA_core"/>
</dbReference>
<dbReference type="PRINTS" id="PR00300">
    <property type="entry name" value="CLPPROTEASEA"/>
</dbReference>
<keyword evidence="11" id="KW-1185">Reference proteome</keyword>
<dbReference type="InterPro" id="IPR004176">
    <property type="entry name" value="Clp_R_N"/>
</dbReference>
<evidence type="ECO:0000256" key="8">
    <source>
        <dbReference type="SAM" id="MobiDB-lite"/>
    </source>
</evidence>
<keyword evidence="5 7" id="KW-0143">Chaperone</keyword>
<comment type="similarity">
    <text evidence="1 7">Belongs to the ClpA/ClpB family.</text>
</comment>
<dbReference type="GO" id="GO:0043335">
    <property type="term" value="P:protein unfolding"/>
    <property type="evidence" value="ECO:0007669"/>
    <property type="project" value="InterPro"/>
</dbReference>
<dbReference type="Pfam" id="PF02861">
    <property type="entry name" value="Clp_N"/>
    <property type="match status" value="1"/>
</dbReference>
<evidence type="ECO:0000313" key="10">
    <source>
        <dbReference type="EMBL" id="ADZ70253.1"/>
    </source>
</evidence>
<dbReference type="GO" id="GO:0016887">
    <property type="term" value="F:ATP hydrolysis activity"/>
    <property type="evidence" value="ECO:0007669"/>
    <property type="project" value="InterPro"/>
</dbReference>
<dbReference type="Gene3D" id="1.10.8.60">
    <property type="match status" value="2"/>
</dbReference>
<evidence type="ECO:0000256" key="1">
    <source>
        <dbReference type="ARBA" id="ARBA00008675"/>
    </source>
</evidence>
<dbReference type="InterPro" id="IPR013461">
    <property type="entry name" value="ClpA"/>
</dbReference>
<dbReference type="NCBIfam" id="TIGR02639">
    <property type="entry name" value="ClpA"/>
    <property type="match status" value="1"/>
</dbReference>
<dbReference type="EMBL" id="CP002568">
    <property type="protein sequence ID" value="ADZ70253.1"/>
    <property type="molecule type" value="Genomic_DNA"/>
</dbReference>
<dbReference type="GO" id="GO:0005737">
    <property type="term" value="C:cytoplasm"/>
    <property type="evidence" value="ECO:0007669"/>
    <property type="project" value="TreeGrafter"/>
</dbReference>
<dbReference type="FunFam" id="3.40.50.300:FF:000025">
    <property type="entry name" value="ATP-dependent Clp protease subunit"/>
    <property type="match status" value="1"/>
</dbReference>
<dbReference type="InterPro" id="IPR027417">
    <property type="entry name" value="P-loop_NTPase"/>
</dbReference>
<evidence type="ECO:0000256" key="4">
    <source>
        <dbReference type="ARBA" id="ARBA00022840"/>
    </source>
</evidence>
<name>F2IVX1_POLGS</name>
<sequence length="813" mass="89395">MPSFSRSLEKALHQALAFANERQQEYATLEHLLLALIDDQDAAAVMRACNVDLDVLKRNLVDYIDTELENLVTNGEEDSKPTAGFQRVIQRAVIHVQSSGREEVTGANVLVAIFAERESHAAYFLQEQDMTRYDAVNYISHGIAKRPGLSEARPVQGVEDDTAMPEDVEAKPKKKTDALEAYCVNLNEKATKGKIDPLIGRDSEIARTIQILCRRSKNNPLFVGDPGVGKTAIAEGLARRIVKGDVPEVLKDATIFALDMGALLAGTRYRGDFEERLKQVVKEIEEYPGAVMFIDEIHTVIGAGATSGGAMDASNLLKPALASGAIRCIGSTTYKEYRQFFEKDRALVRRFQKIDVNEPSVPDAIEILKGLKPYFEDFHKVRYTNDAIKTAVELSAKYINDRKLPDKAIDVLDETGASQMLLPEGRRRKTIGVKEIETTIATMARIPPKTVSKDDAQVLSHLGDELKRVVYGQDKAIDTLASAIKLARAGLREPDKPIGSYLFSGPTGVGKTEVARQLASSLGVELIRFDMSEYMERHTVSRLIGAPPGYVGFDQGGLLTDGVDQHPHCVLLLDEIEKAHPDLFNILLQVMDHGKLTDHNGKQVDFRNVILIMTTNAGAADMARAPIGFSQVRREGDDAEAINKLFTPEFRNRLDAIIPFGNLPMEVVYQVVEKFVMQLEAQLADRGVTFELTEDAVKWLADKGYDAQMGARPLGRVIQEHIKRPLADEVLFGKLKKGGTVKVSVSEDKAGLLLESVEDKPMVPVKPKAKAAKPKRRRKLAARAEAEAAPVPKAASGKPGSKKSLVPKVPLAD</sequence>
<dbReference type="PANTHER" id="PTHR11638:SF111">
    <property type="entry name" value="ATP-DEPENDENT CLP PROTEASE ATP-BINDING SUBUNIT CLPA"/>
    <property type="match status" value="1"/>
</dbReference>
<dbReference type="FunFam" id="3.40.50.300:FF:000010">
    <property type="entry name" value="Chaperone clpB 1, putative"/>
    <property type="match status" value="1"/>
</dbReference>
<dbReference type="PROSITE" id="PS00870">
    <property type="entry name" value="CLPAB_1"/>
    <property type="match status" value="1"/>
</dbReference>
<evidence type="ECO:0000256" key="6">
    <source>
        <dbReference type="PROSITE-ProRule" id="PRU01251"/>
    </source>
</evidence>
<feature type="region of interest" description="Disordered" evidence="8">
    <location>
        <begin position="764"/>
        <end position="813"/>
    </location>
</feature>
<dbReference type="SUPFAM" id="SSF52540">
    <property type="entry name" value="P-loop containing nucleoside triphosphate hydrolases"/>
    <property type="match status" value="2"/>
</dbReference>
<dbReference type="Gene3D" id="3.40.50.300">
    <property type="entry name" value="P-loop containing nucleotide triphosphate hydrolases"/>
    <property type="match status" value="2"/>
</dbReference>
<dbReference type="InterPro" id="IPR036628">
    <property type="entry name" value="Clp_N_dom_sf"/>
</dbReference>